<dbReference type="OrthoDB" id="2367745at2759"/>
<reference evidence="1" key="1">
    <citation type="submission" date="2022-08" db="EMBL/GenBank/DDBJ databases">
        <authorList>
            <person name="Kallberg Y."/>
            <person name="Tangrot J."/>
            <person name="Rosling A."/>
        </authorList>
    </citation>
    <scope>NUCLEOTIDE SEQUENCE</scope>
    <source>
        <strain evidence="1">Wild A</strain>
    </source>
</reference>
<protein>
    <submittedName>
        <fullName evidence="1">3439_t:CDS:1</fullName>
    </submittedName>
</protein>
<keyword evidence="2" id="KW-1185">Reference proteome</keyword>
<organism evidence="1 2">
    <name type="scientific">Funneliformis geosporum</name>
    <dbReference type="NCBI Taxonomy" id="1117311"/>
    <lineage>
        <taxon>Eukaryota</taxon>
        <taxon>Fungi</taxon>
        <taxon>Fungi incertae sedis</taxon>
        <taxon>Mucoromycota</taxon>
        <taxon>Glomeromycotina</taxon>
        <taxon>Glomeromycetes</taxon>
        <taxon>Glomerales</taxon>
        <taxon>Glomeraceae</taxon>
        <taxon>Funneliformis</taxon>
    </lineage>
</organism>
<dbReference type="AlphaFoldDB" id="A0A9W4SYU8"/>
<evidence type="ECO:0000313" key="1">
    <source>
        <dbReference type="EMBL" id="CAI2186428.1"/>
    </source>
</evidence>
<comment type="caution">
    <text evidence="1">The sequence shown here is derived from an EMBL/GenBank/DDBJ whole genome shotgun (WGS) entry which is preliminary data.</text>
</comment>
<gene>
    <name evidence="1" type="ORF">FWILDA_LOCUS12571</name>
</gene>
<name>A0A9W4SYU8_9GLOM</name>
<dbReference type="EMBL" id="CAMKVN010004139">
    <property type="protein sequence ID" value="CAI2186428.1"/>
    <property type="molecule type" value="Genomic_DNA"/>
</dbReference>
<dbReference type="Proteomes" id="UP001153678">
    <property type="component" value="Unassembled WGS sequence"/>
</dbReference>
<accession>A0A9W4SYU8</accession>
<evidence type="ECO:0000313" key="2">
    <source>
        <dbReference type="Proteomes" id="UP001153678"/>
    </source>
</evidence>
<sequence>LSPSLDRDELKSFVNHLKDKCYVLQTVSYNEATAREFISVFLTYAVKHIRKNNDLTTRLAVEIDIDGSHGYGNLDYAIFIRSIFALVTVAKLSEMEKGLAQNLVQIFSAVEGIQKLGKRKREQTDFDKDPTIFGIVTTGVLLRFVRWTGPLGSQKIEITKEYNSGIDAVFDTNEDKDIENVVEILSHIARVLQAQANAVRNDAKRQRNNN</sequence>
<proteinExistence type="predicted"/>
<feature type="non-terminal residue" evidence="1">
    <location>
        <position position="210"/>
    </location>
</feature>